<reference evidence="3 4" key="1">
    <citation type="submission" date="2019-06" db="EMBL/GenBank/DDBJ databases">
        <title>Sequencing the genomes of 1000 actinobacteria strains.</title>
        <authorList>
            <person name="Klenk H.-P."/>
        </authorList>
    </citation>
    <scope>NUCLEOTIDE SEQUENCE [LARGE SCALE GENOMIC DNA]</scope>
    <source>
        <strain evidence="3 4">DSM 18607</strain>
    </source>
</reference>
<accession>A0A542DVP3</accession>
<dbReference type="GO" id="GO:0016787">
    <property type="term" value="F:hydrolase activity"/>
    <property type="evidence" value="ECO:0007669"/>
    <property type="project" value="InterPro"/>
</dbReference>
<organism evidence="3 4">
    <name type="scientific">Lapillicoccus jejuensis</name>
    <dbReference type="NCBI Taxonomy" id="402171"/>
    <lineage>
        <taxon>Bacteria</taxon>
        <taxon>Bacillati</taxon>
        <taxon>Actinomycetota</taxon>
        <taxon>Actinomycetes</taxon>
        <taxon>Micrococcales</taxon>
        <taxon>Intrasporangiaceae</taxon>
        <taxon>Lapillicoccus</taxon>
    </lineage>
</organism>
<evidence type="ECO:0000313" key="3">
    <source>
        <dbReference type="EMBL" id="TQJ07171.1"/>
    </source>
</evidence>
<gene>
    <name evidence="3" type="ORF">FB458_0224</name>
</gene>
<dbReference type="AlphaFoldDB" id="A0A542DVP3"/>
<dbReference type="InterPro" id="IPR006935">
    <property type="entry name" value="Helicase/UvrB_N"/>
</dbReference>
<dbReference type="RefSeq" id="WP_141846015.1">
    <property type="nucleotide sequence ID" value="NZ_BAAAPR010000018.1"/>
</dbReference>
<dbReference type="SUPFAM" id="SSF52540">
    <property type="entry name" value="P-loop containing nucleoside triphosphate hydrolases"/>
    <property type="match status" value="2"/>
</dbReference>
<keyword evidence="3" id="KW-0067">ATP-binding</keyword>
<dbReference type="SMART" id="SM00382">
    <property type="entry name" value="AAA"/>
    <property type="match status" value="1"/>
</dbReference>
<dbReference type="PANTHER" id="PTHR47396">
    <property type="entry name" value="TYPE I RESTRICTION ENZYME ECOKI R PROTEIN"/>
    <property type="match status" value="1"/>
</dbReference>
<sequence length="583" mass="63446">MSTSAASHLSPAFPERAAWGTAGALRAWQAAALERYLTEHPRDFLAVATPGAGKTTFALRVATELIGRRVVDRVTVVAPTEHLKTQWADAAARVGLHLDPKFSNSAGRTSEDYQGLALTYAQVAARPGLHRQLTTTRRTLVILDEIHHGGDAKSWGDAIREAYEPATRRLALTGTPFRSDTSPIPFVRYEYDTAGALISASDYSYGYAEALRDGVVRPVIFLAYGGNMRWRTRAGDELEARLGEPLTKDLTAHAWRTALDPAGEWVPSVLAAANTRLTEVRRHVEDAGGLVIASNQTQARAYAGILASLTGERPTVVLSDDAGSSERIEEFAQSTSRWMVAVRMVSEGVDVPRLCVGVYATSTSTPLYFAQAVGRFVRARRRGETASVFLPSVPVVLDHAARLEEQRDHVLSKPLAATAEESPYGPEEGLLAEANREQDEPGEEETTFEALGSDAHFDHVLFDAQQFGLHAESGSVEEQDYLGLPGLLEPDQVATLLRERQQQQSSGPKRVGETPVSAHRALAAQRKELNGLVAAYARKKTVPHAVVHTDLRRSCGGPTLEAASSEQVAARIDTIRRWLVGRR</sequence>
<evidence type="ECO:0000256" key="1">
    <source>
        <dbReference type="SAM" id="MobiDB-lite"/>
    </source>
</evidence>
<dbReference type="GO" id="GO:0004386">
    <property type="term" value="F:helicase activity"/>
    <property type="evidence" value="ECO:0007669"/>
    <property type="project" value="UniProtKB-KW"/>
</dbReference>
<dbReference type="GO" id="GO:0003677">
    <property type="term" value="F:DNA binding"/>
    <property type="evidence" value="ECO:0007669"/>
    <property type="project" value="InterPro"/>
</dbReference>
<keyword evidence="3" id="KW-0378">Hydrolase</keyword>
<evidence type="ECO:0000259" key="2">
    <source>
        <dbReference type="PROSITE" id="PS51192"/>
    </source>
</evidence>
<evidence type="ECO:0000313" key="4">
    <source>
        <dbReference type="Proteomes" id="UP000317893"/>
    </source>
</evidence>
<dbReference type="PROSITE" id="PS51192">
    <property type="entry name" value="HELICASE_ATP_BIND_1"/>
    <property type="match status" value="1"/>
</dbReference>
<dbReference type="InterPro" id="IPR003593">
    <property type="entry name" value="AAA+_ATPase"/>
</dbReference>
<dbReference type="InterPro" id="IPR027417">
    <property type="entry name" value="P-loop_NTPase"/>
</dbReference>
<protein>
    <submittedName>
        <fullName evidence="3">Superfamily II DNA or RNA helicase</fullName>
    </submittedName>
</protein>
<feature type="domain" description="Helicase ATP-binding" evidence="2">
    <location>
        <begin position="35"/>
        <end position="194"/>
    </location>
</feature>
<name>A0A542DVP3_9MICO</name>
<keyword evidence="3" id="KW-0547">Nucleotide-binding</keyword>
<dbReference type="PANTHER" id="PTHR47396:SF2">
    <property type="entry name" value="HELICASE ATP-BINDING DOMAIN-CONTAINING PROTEIN"/>
    <property type="match status" value="1"/>
</dbReference>
<dbReference type="InterPro" id="IPR050742">
    <property type="entry name" value="Helicase_Restrict-Modif_Enz"/>
</dbReference>
<dbReference type="OrthoDB" id="5165890at2"/>
<proteinExistence type="predicted"/>
<dbReference type="Gene3D" id="3.40.50.300">
    <property type="entry name" value="P-loop containing nucleotide triphosphate hydrolases"/>
    <property type="match status" value="2"/>
</dbReference>
<comment type="caution">
    <text evidence="3">The sequence shown here is derived from an EMBL/GenBank/DDBJ whole genome shotgun (WGS) entry which is preliminary data.</text>
</comment>
<dbReference type="GO" id="GO:0005524">
    <property type="term" value="F:ATP binding"/>
    <property type="evidence" value="ECO:0007669"/>
    <property type="project" value="InterPro"/>
</dbReference>
<keyword evidence="3" id="KW-0347">Helicase</keyword>
<dbReference type="GO" id="GO:0005829">
    <property type="term" value="C:cytosol"/>
    <property type="evidence" value="ECO:0007669"/>
    <property type="project" value="TreeGrafter"/>
</dbReference>
<dbReference type="Pfam" id="PF04851">
    <property type="entry name" value="ResIII"/>
    <property type="match status" value="1"/>
</dbReference>
<feature type="region of interest" description="Disordered" evidence="1">
    <location>
        <begin position="499"/>
        <end position="518"/>
    </location>
</feature>
<dbReference type="Proteomes" id="UP000317893">
    <property type="component" value="Unassembled WGS sequence"/>
</dbReference>
<dbReference type="SMART" id="SM00487">
    <property type="entry name" value="DEXDc"/>
    <property type="match status" value="1"/>
</dbReference>
<dbReference type="EMBL" id="VFMN01000001">
    <property type="protein sequence ID" value="TQJ07171.1"/>
    <property type="molecule type" value="Genomic_DNA"/>
</dbReference>
<keyword evidence="4" id="KW-1185">Reference proteome</keyword>
<dbReference type="InterPro" id="IPR014001">
    <property type="entry name" value="Helicase_ATP-bd"/>
</dbReference>